<proteinExistence type="predicted"/>
<dbReference type="InterPro" id="IPR001173">
    <property type="entry name" value="Glyco_trans_2-like"/>
</dbReference>
<protein>
    <submittedName>
        <fullName evidence="4">Glycosyl transferase</fullName>
    </submittedName>
</protein>
<evidence type="ECO:0000256" key="2">
    <source>
        <dbReference type="ARBA" id="ARBA00022679"/>
    </source>
</evidence>
<reference evidence="4 5" key="1">
    <citation type="submission" date="2017-12" db="EMBL/GenBank/DDBJ databases">
        <title>Phylogenetic diversity of female urinary microbiome.</title>
        <authorList>
            <person name="Thomas-White K."/>
            <person name="Wolfe A.J."/>
        </authorList>
    </citation>
    <scope>NUCLEOTIDE SEQUENCE [LARGE SCALE GENOMIC DNA]</scope>
    <source>
        <strain evidence="4 5">UMB0832</strain>
    </source>
</reference>
<evidence type="ECO:0000313" key="5">
    <source>
        <dbReference type="Proteomes" id="UP000234761"/>
    </source>
</evidence>
<evidence type="ECO:0000256" key="1">
    <source>
        <dbReference type="ARBA" id="ARBA00022676"/>
    </source>
</evidence>
<dbReference type="Pfam" id="PF00535">
    <property type="entry name" value="Glycos_transf_2"/>
    <property type="match status" value="1"/>
</dbReference>
<dbReference type="Proteomes" id="UP000234761">
    <property type="component" value="Unassembled WGS sequence"/>
</dbReference>
<dbReference type="CDD" id="cd00761">
    <property type="entry name" value="Glyco_tranf_GTA_type"/>
    <property type="match status" value="1"/>
</dbReference>
<gene>
    <name evidence="4" type="ORF">CYK16_01215</name>
</gene>
<dbReference type="EMBL" id="PKIG01000001">
    <property type="protein sequence ID" value="PLA04822.1"/>
    <property type="molecule type" value="Genomic_DNA"/>
</dbReference>
<name>A0A2I1UG55_STROR</name>
<feature type="domain" description="Glycosyltransferase 2-like" evidence="3">
    <location>
        <begin position="13"/>
        <end position="184"/>
    </location>
</feature>
<dbReference type="SUPFAM" id="SSF53448">
    <property type="entry name" value="Nucleotide-diphospho-sugar transferases"/>
    <property type="match status" value="1"/>
</dbReference>
<dbReference type="AlphaFoldDB" id="A0A2I1UG55"/>
<keyword evidence="2 4" id="KW-0808">Transferase</keyword>
<evidence type="ECO:0000313" key="4">
    <source>
        <dbReference type="EMBL" id="PLA04822.1"/>
    </source>
</evidence>
<organism evidence="4 5">
    <name type="scientific">Streptococcus oralis subsp. dentisani</name>
    <dbReference type="NCBI Taxonomy" id="1458253"/>
    <lineage>
        <taxon>Bacteria</taxon>
        <taxon>Bacillati</taxon>
        <taxon>Bacillota</taxon>
        <taxon>Bacilli</taxon>
        <taxon>Lactobacillales</taxon>
        <taxon>Streptococcaceae</taxon>
        <taxon>Streptococcus</taxon>
    </lineage>
</organism>
<dbReference type="GO" id="GO:0016757">
    <property type="term" value="F:glycosyltransferase activity"/>
    <property type="evidence" value="ECO:0007669"/>
    <property type="project" value="UniProtKB-KW"/>
</dbReference>
<dbReference type="Gene3D" id="3.90.550.10">
    <property type="entry name" value="Spore Coat Polysaccharide Biosynthesis Protein SpsA, Chain A"/>
    <property type="match status" value="1"/>
</dbReference>
<dbReference type="InterPro" id="IPR029044">
    <property type="entry name" value="Nucleotide-diphossugar_trans"/>
</dbReference>
<dbReference type="PANTHER" id="PTHR22916:SF51">
    <property type="entry name" value="GLYCOSYLTRANSFERASE EPSH-RELATED"/>
    <property type="match status" value="1"/>
</dbReference>
<accession>A0A2I1UG55</accession>
<dbReference type="PANTHER" id="PTHR22916">
    <property type="entry name" value="GLYCOSYLTRANSFERASE"/>
    <property type="match status" value="1"/>
</dbReference>
<comment type="caution">
    <text evidence="4">The sequence shown here is derived from an EMBL/GenBank/DDBJ whole genome shotgun (WGS) entry which is preliminary data.</text>
</comment>
<keyword evidence="1" id="KW-0328">Glycosyltransferase</keyword>
<keyword evidence="5" id="KW-1185">Reference proteome</keyword>
<evidence type="ECO:0000259" key="3">
    <source>
        <dbReference type="Pfam" id="PF00535"/>
    </source>
</evidence>
<sequence length="300" mass="34851">MVGVKGRMNDLISVIVPVYNTEKYLRQCIESILNQSYRNIELLLINDGSTDSSAEICREYLHKDKRCYYFEKENGGLSDARNYGIKRATGEYITFIDSDDFLMDLALEKLHATALLGEADLVVGGFCYFDSPSFYLFDRNVFGALPITIVEKEFAVNQMDDLSDAPFLCYSTAWGKLYKRSLFESIRYPLGKYAEDQFTTWKLYLAAEKIAVCNHTIYAYRKNSEGLTLNFNLSHLDYIDALEERIEATKDIEGIDIEKTYKMYEYILNRRVGELEYYGYEKEKVILQNKIDELKKNHII</sequence>